<sequence>MLKRFTITLSLILISLISYCQTLSDQQRKDIISDLQKQITIVSAFSSEKLDMIPVYNSQLLNANKTLDKYETYKSDNLIYAKWFELKTLVKQNKEMVDFLEPRVGDWFYRKAVGFVANNEKAKAVEFLNKALVYDSKNVMVNYELAKISLDSGKIVGATNRLTNILSQMQPDEEEKLLCQNLIAFAYDKNLLKSLSLINQGKYAYAVDILTELDSYCQADIYGICNKAVIKKNLDFCKTGIYNDHITVSKKAMEIGRSDVAGDFVQNTYDYFQRNRQSITDTTSFEGLVRGVVDSYIGQIKNLYSAKNNEAKIDLIRKTKELVALVGGEYEAGVLKTLASMQGTTTPVDMKLDSIENAAPVEGYTHQYAQYVKDSISNAQEKVKEIEKQFIPSSENKLPEKSLAVEQTKTKSLRKEIDDKFYESRTFMTVSNYDKALEVLEKANRLAKIDAEKQEVEKMYTSAIREISARRMSAAEYAIFQGDVAKADSLVGITNNLITTYKMQQDPTIINIMNSYLRVIDQKVCQKKQDEIDVFVYNILDCVRRNDFYRADELITTAMQVKGSSECRLDKQKIRQLKRQIEKPLEYVNKKEVVMKNLEDKDTLLFIKTYAELEEFWNDNKLIEMSVEHLPLRKILYNTNNSDLVIKSIEEMVKYRLYFGSLEALGALKDMGFKRKQTKDAQKKIGMMMSLDVVNRPDKIRESNLIDDKFKNDKWFKYFYKSYNKYLIRWRKNN</sequence>
<dbReference type="AlphaFoldDB" id="A0A644UM18"/>
<proteinExistence type="predicted"/>
<evidence type="ECO:0000313" key="2">
    <source>
        <dbReference type="EMBL" id="MPL79763.1"/>
    </source>
</evidence>
<protein>
    <submittedName>
        <fullName evidence="2">Uncharacterized protein</fullName>
    </submittedName>
</protein>
<gene>
    <name evidence="2" type="ORF">SDC9_25648</name>
</gene>
<accession>A0A644UM18</accession>
<feature type="coiled-coil region" evidence="1">
    <location>
        <begin position="437"/>
        <end position="466"/>
    </location>
</feature>
<dbReference type="Gene3D" id="1.25.40.10">
    <property type="entry name" value="Tetratricopeptide repeat domain"/>
    <property type="match status" value="1"/>
</dbReference>
<name>A0A644UM18_9ZZZZ</name>
<dbReference type="SUPFAM" id="SSF48452">
    <property type="entry name" value="TPR-like"/>
    <property type="match status" value="1"/>
</dbReference>
<keyword evidence="1" id="KW-0175">Coiled coil</keyword>
<comment type="caution">
    <text evidence="2">The sequence shown here is derived from an EMBL/GenBank/DDBJ whole genome shotgun (WGS) entry which is preliminary data.</text>
</comment>
<reference evidence="2" key="1">
    <citation type="submission" date="2019-08" db="EMBL/GenBank/DDBJ databases">
        <authorList>
            <person name="Kucharzyk K."/>
            <person name="Murdoch R.W."/>
            <person name="Higgins S."/>
            <person name="Loffler F."/>
        </authorList>
    </citation>
    <scope>NUCLEOTIDE SEQUENCE</scope>
</reference>
<organism evidence="2">
    <name type="scientific">bioreactor metagenome</name>
    <dbReference type="NCBI Taxonomy" id="1076179"/>
    <lineage>
        <taxon>unclassified sequences</taxon>
        <taxon>metagenomes</taxon>
        <taxon>ecological metagenomes</taxon>
    </lineage>
</organism>
<dbReference type="InterPro" id="IPR011990">
    <property type="entry name" value="TPR-like_helical_dom_sf"/>
</dbReference>
<evidence type="ECO:0000256" key="1">
    <source>
        <dbReference type="SAM" id="Coils"/>
    </source>
</evidence>
<dbReference type="EMBL" id="VSSQ01000130">
    <property type="protein sequence ID" value="MPL79763.1"/>
    <property type="molecule type" value="Genomic_DNA"/>
</dbReference>